<keyword evidence="2 5" id="KW-0863">Zinc-finger</keyword>
<accession>A0A8S1IWR0</accession>
<dbReference type="SUPFAM" id="SSF90229">
    <property type="entry name" value="CCCH zinc finger"/>
    <property type="match status" value="2"/>
</dbReference>
<dbReference type="Pfam" id="PF00642">
    <property type="entry name" value="zf-CCCH"/>
    <property type="match status" value="2"/>
</dbReference>
<dbReference type="PANTHER" id="PTHR12506">
    <property type="entry name" value="PROTEIN PHOSPHATASE RELATED"/>
    <property type="match status" value="1"/>
</dbReference>
<comment type="caution">
    <text evidence="8">The sequence shown here is derived from an EMBL/GenBank/DDBJ whole genome shotgun (WGS) entry which is preliminary data.</text>
</comment>
<dbReference type="Gene3D" id="4.10.1000.10">
    <property type="entry name" value="Zinc finger, CCCH-type"/>
    <property type="match status" value="1"/>
</dbReference>
<feature type="compositionally biased region" description="Polar residues" evidence="6">
    <location>
        <begin position="370"/>
        <end position="383"/>
    </location>
</feature>
<dbReference type="InterPro" id="IPR050974">
    <property type="entry name" value="Plant_ZF_CCCH"/>
</dbReference>
<evidence type="ECO:0000256" key="2">
    <source>
        <dbReference type="ARBA" id="ARBA00022771"/>
    </source>
</evidence>
<dbReference type="GO" id="GO:0003729">
    <property type="term" value="F:mRNA binding"/>
    <property type="evidence" value="ECO:0007669"/>
    <property type="project" value="UniProtKB-ARBA"/>
</dbReference>
<feature type="compositionally biased region" description="Basic residues" evidence="6">
    <location>
        <begin position="19"/>
        <end position="31"/>
    </location>
</feature>
<keyword evidence="9" id="KW-1185">Reference proteome</keyword>
<evidence type="ECO:0000256" key="6">
    <source>
        <dbReference type="SAM" id="MobiDB-lite"/>
    </source>
</evidence>
<protein>
    <recommendedName>
        <fullName evidence="7">C3H1-type domain-containing protein</fullName>
    </recommendedName>
</protein>
<feature type="domain" description="C3H1-type" evidence="7">
    <location>
        <begin position="166"/>
        <end position="194"/>
    </location>
</feature>
<keyword evidence="4" id="KW-0238">DNA-binding</keyword>
<dbReference type="GO" id="GO:0003677">
    <property type="term" value="F:DNA binding"/>
    <property type="evidence" value="ECO:0007669"/>
    <property type="project" value="UniProtKB-KW"/>
</dbReference>
<dbReference type="Proteomes" id="UP000708148">
    <property type="component" value="Unassembled WGS sequence"/>
</dbReference>
<feature type="region of interest" description="Disordered" evidence="6">
    <location>
        <begin position="336"/>
        <end position="419"/>
    </location>
</feature>
<feature type="compositionally biased region" description="Basic and acidic residues" evidence="6">
    <location>
        <begin position="126"/>
        <end position="140"/>
    </location>
</feature>
<reference evidence="8" key="1">
    <citation type="submission" date="2020-12" db="EMBL/GenBank/DDBJ databases">
        <authorList>
            <person name="Iha C."/>
        </authorList>
    </citation>
    <scope>NUCLEOTIDE SEQUENCE</scope>
</reference>
<evidence type="ECO:0000313" key="8">
    <source>
        <dbReference type="EMBL" id="CAD7695656.1"/>
    </source>
</evidence>
<feature type="zinc finger region" description="C3H1-type" evidence="5">
    <location>
        <begin position="208"/>
        <end position="236"/>
    </location>
</feature>
<feature type="region of interest" description="Disordered" evidence="6">
    <location>
        <begin position="118"/>
        <end position="165"/>
    </location>
</feature>
<name>A0A8S1IWR0_9CHLO</name>
<gene>
    <name evidence="8" type="ORF">OSTQU699_LOCUS1017</name>
</gene>
<dbReference type="InterPro" id="IPR000571">
    <property type="entry name" value="Znf_CCCH"/>
</dbReference>
<keyword evidence="1 5" id="KW-0479">Metal-binding</keyword>
<dbReference type="SMART" id="SM00356">
    <property type="entry name" value="ZnF_C3H1"/>
    <property type="match status" value="2"/>
</dbReference>
<evidence type="ECO:0000256" key="1">
    <source>
        <dbReference type="ARBA" id="ARBA00022723"/>
    </source>
</evidence>
<evidence type="ECO:0000259" key="7">
    <source>
        <dbReference type="PROSITE" id="PS50103"/>
    </source>
</evidence>
<dbReference type="GO" id="GO:0008270">
    <property type="term" value="F:zinc ion binding"/>
    <property type="evidence" value="ECO:0007669"/>
    <property type="project" value="UniProtKB-KW"/>
</dbReference>
<feature type="zinc finger region" description="C3H1-type" evidence="5">
    <location>
        <begin position="166"/>
        <end position="194"/>
    </location>
</feature>
<dbReference type="AlphaFoldDB" id="A0A8S1IWR0"/>
<organism evidence="8 9">
    <name type="scientific">Ostreobium quekettii</name>
    <dbReference type="NCBI Taxonomy" id="121088"/>
    <lineage>
        <taxon>Eukaryota</taxon>
        <taxon>Viridiplantae</taxon>
        <taxon>Chlorophyta</taxon>
        <taxon>core chlorophytes</taxon>
        <taxon>Ulvophyceae</taxon>
        <taxon>TCBD clade</taxon>
        <taxon>Bryopsidales</taxon>
        <taxon>Ostreobineae</taxon>
        <taxon>Ostreobiaceae</taxon>
        <taxon>Ostreobium</taxon>
    </lineage>
</organism>
<dbReference type="PANTHER" id="PTHR12506:SF50">
    <property type="entry name" value="ZINC FINGER CCCH DOMAIN-CONTAINING PROTEIN 26"/>
    <property type="match status" value="1"/>
</dbReference>
<dbReference type="InterPro" id="IPR036855">
    <property type="entry name" value="Znf_CCCH_sf"/>
</dbReference>
<keyword evidence="3 5" id="KW-0862">Zinc</keyword>
<evidence type="ECO:0000313" key="9">
    <source>
        <dbReference type="Proteomes" id="UP000708148"/>
    </source>
</evidence>
<dbReference type="EMBL" id="CAJHUC010000373">
    <property type="protein sequence ID" value="CAD7695656.1"/>
    <property type="molecule type" value="Genomic_DNA"/>
</dbReference>
<proteinExistence type="predicted"/>
<evidence type="ECO:0000256" key="4">
    <source>
        <dbReference type="ARBA" id="ARBA00023125"/>
    </source>
</evidence>
<feature type="region of interest" description="Disordered" evidence="6">
    <location>
        <begin position="1"/>
        <end position="47"/>
    </location>
</feature>
<feature type="compositionally biased region" description="Acidic residues" evidence="6">
    <location>
        <begin position="407"/>
        <end position="419"/>
    </location>
</feature>
<sequence length="419" mass="43098">MASDMRPGGAGFGEPLAGRGHHGGGGGRRKGAAGASPAGHGMGGWDAGKGGAWGATGFRPAFAPGMAMAPPPDFPGMDPRAGLRGPAYGVIPRPVMPAGQFGGMRPVHIPPERRMPEPCLGGADHSSPRELASDPGDAIHPRGGKRFLGNTPRGAEPPMSARGPAPTEREICKYFLRTGTCGYGDKCRYHHPANAGRPALNALGYPMRDGERPCSFYVKHSWCGFGATCKFHHPEPSAWPAPVPVSPPMVPINAMNYAMAAQYGPHQPGGGFYPVQRFPAVHRPPGGMFPGGMIVPSPVMAGMMPWGSGVAQPFFRPPGRAPPNVLPYFAGDSLRGGSNGHAGGTQRQVGKVAGRGGHQGSAYSPEGSASDASTSSLVDSNVMSKGEGGRGFEGPADGYGESGGLEGVEEGEEEGTVVQ</sequence>
<dbReference type="OrthoDB" id="411372at2759"/>
<dbReference type="PROSITE" id="PS50103">
    <property type="entry name" value="ZF_C3H1"/>
    <property type="match status" value="2"/>
</dbReference>
<feature type="domain" description="C3H1-type" evidence="7">
    <location>
        <begin position="208"/>
        <end position="236"/>
    </location>
</feature>
<evidence type="ECO:0000256" key="3">
    <source>
        <dbReference type="ARBA" id="ARBA00022833"/>
    </source>
</evidence>
<evidence type="ECO:0000256" key="5">
    <source>
        <dbReference type="PROSITE-ProRule" id="PRU00723"/>
    </source>
</evidence>